<feature type="region of interest" description="Disordered" evidence="1">
    <location>
        <begin position="1"/>
        <end position="44"/>
    </location>
</feature>
<dbReference type="Gene3D" id="3.90.1150.200">
    <property type="match status" value="1"/>
</dbReference>
<feature type="compositionally biased region" description="Basic and acidic residues" evidence="1">
    <location>
        <begin position="18"/>
        <end position="33"/>
    </location>
</feature>
<evidence type="ECO:0000313" key="2">
    <source>
        <dbReference type="EMBL" id="PDQ35235.1"/>
    </source>
</evidence>
<comment type="caution">
    <text evidence="2">The sequence shown here is derived from an EMBL/GenBank/DDBJ whole genome shotgun (WGS) entry which is preliminary data.</text>
</comment>
<sequence length="153" mass="16516">MTTTDKTASDGESEGFTAEERAAMRERAKENRTAARRGSRADTATATAEVLAKIAELPDSDRVLAERVHAVIIAAAPTLSPRLWYGMPGYAKDGRVLCFFQSASKFKTRYATLGFNDVAALDEGDMWPTVFALQTLTAANEARITALVQKAVG</sequence>
<organism evidence="2 3">
    <name type="scientific">Candidatus Lumbricidiphila eiseniae</name>
    <dbReference type="NCBI Taxonomy" id="1969409"/>
    <lineage>
        <taxon>Bacteria</taxon>
        <taxon>Bacillati</taxon>
        <taxon>Actinomycetota</taxon>
        <taxon>Actinomycetes</taxon>
        <taxon>Micrococcales</taxon>
        <taxon>Microbacteriaceae</taxon>
        <taxon>Candidatus Lumbricidiphila</taxon>
    </lineage>
</organism>
<reference evidence="3" key="1">
    <citation type="submission" date="2017-03" db="EMBL/GenBank/DDBJ databases">
        <authorList>
            <person name="Lund M.B."/>
        </authorList>
    </citation>
    <scope>NUCLEOTIDE SEQUENCE [LARGE SCALE GENOMIC DNA]</scope>
</reference>
<gene>
    <name evidence="2" type="ORF">B5766_07255</name>
</gene>
<evidence type="ECO:0000256" key="1">
    <source>
        <dbReference type="SAM" id="MobiDB-lite"/>
    </source>
</evidence>
<protein>
    <submittedName>
        <fullName evidence="2">Uncharacterized protein</fullName>
    </submittedName>
</protein>
<dbReference type="SUPFAM" id="SSF159888">
    <property type="entry name" value="YdhG-like"/>
    <property type="match status" value="1"/>
</dbReference>
<dbReference type="AlphaFoldDB" id="A0A2A6FQS1"/>
<evidence type="ECO:0000313" key="3">
    <source>
        <dbReference type="Proteomes" id="UP000219994"/>
    </source>
</evidence>
<dbReference type="EMBL" id="NAEP01000038">
    <property type="protein sequence ID" value="PDQ35235.1"/>
    <property type="molecule type" value="Genomic_DNA"/>
</dbReference>
<dbReference type="Proteomes" id="UP000219994">
    <property type="component" value="Unassembled WGS sequence"/>
</dbReference>
<name>A0A2A6FQS1_9MICO</name>
<proteinExistence type="predicted"/>
<accession>A0A2A6FQS1</accession>